<keyword evidence="2" id="KW-1185">Reference proteome</keyword>
<dbReference type="EMBL" id="BGZK01000042">
    <property type="protein sequence ID" value="GBP10759.1"/>
    <property type="molecule type" value="Genomic_DNA"/>
</dbReference>
<dbReference type="AlphaFoldDB" id="A0A4C1T8C0"/>
<evidence type="ECO:0000313" key="1">
    <source>
        <dbReference type="EMBL" id="GBP10759.1"/>
    </source>
</evidence>
<dbReference type="Proteomes" id="UP000299102">
    <property type="component" value="Unassembled WGS sequence"/>
</dbReference>
<reference evidence="1 2" key="1">
    <citation type="journal article" date="2019" name="Commun. Biol.">
        <title>The bagworm genome reveals a unique fibroin gene that provides high tensile strength.</title>
        <authorList>
            <person name="Kono N."/>
            <person name="Nakamura H."/>
            <person name="Ohtoshi R."/>
            <person name="Tomita M."/>
            <person name="Numata K."/>
            <person name="Arakawa K."/>
        </authorList>
    </citation>
    <scope>NUCLEOTIDE SEQUENCE [LARGE SCALE GENOMIC DNA]</scope>
</reference>
<sequence length="90" mass="9725">MASDNVYTTALLANRSPPVLTSFDLSTHAAANTVNLKRPSCYSCDVKITSGREGCPPRTRDCHISRDDVDRVVLTLQNRSAGGTRVQFAG</sequence>
<name>A0A4C1T8C0_EUMVA</name>
<comment type="caution">
    <text evidence="1">The sequence shown here is derived from an EMBL/GenBank/DDBJ whole genome shotgun (WGS) entry which is preliminary data.</text>
</comment>
<gene>
    <name evidence="1" type="ORF">EVAR_6312_1</name>
</gene>
<protein>
    <submittedName>
        <fullName evidence="1">Uncharacterized protein</fullName>
    </submittedName>
</protein>
<evidence type="ECO:0000313" key="2">
    <source>
        <dbReference type="Proteomes" id="UP000299102"/>
    </source>
</evidence>
<organism evidence="1 2">
    <name type="scientific">Eumeta variegata</name>
    <name type="common">Bagworm moth</name>
    <name type="synonym">Eumeta japonica</name>
    <dbReference type="NCBI Taxonomy" id="151549"/>
    <lineage>
        <taxon>Eukaryota</taxon>
        <taxon>Metazoa</taxon>
        <taxon>Ecdysozoa</taxon>
        <taxon>Arthropoda</taxon>
        <taxon>Hexapoda</taxon>
        <taxon>Insecta</taxon>
        <taxon>Pterygota</taxon>
        <taxon>Neoptera</taxon>
        <taxon>Endopterygota</taxon>
        <taxon>Lepidoptera</taxon>
        <taxon>Glossata</taxon>
        <taxon>Ditrysia</taxon>
        <taxon>Tineoidea</taxon>
        <taxon>Psychidae</taxon>
        <taxon>Oiketicinae</taxon>
        <taxon>Eumeta</taxon>
    </lineage>
</organism>
<proteinExistence type="predicted"/>
<accession>A0A4C1T8C0</accession>